<organism evidence="1 2">
    <name type="scientific">Colletotrichum zoysiae</name>
    <dbReference type="NCBI Taxonomy" id="1216348"/>
    <lineage>
        <taxon>Eukaryota</taxon>
        <taxon>Fungi</taxon>
        <taxon>Dikarya</taxon>
        <taxon>Ascomycota</taxon>
        <taxon>Pezizomycotina</taxon>
        <taxon>Sordariomycetes</taxon>
        <taxon>Hypocreomycetidae</taxon>
        <taxon>Glomerellales</taxon>
        <taxon>Glomerellaceae</taxon>
        <taxon>Colletotrichum</taxon>
        <taxon>Colletotrichum graminicola species complex</taxon>
    </lineage>
</organism>
<dbReference type="AlphaFoldDB" id="A0AAD9HAS2"/>
<name>A0AAD9HAS2_9PEZI</name>
<keyword evidence="2" id="KW-1185">Reference proteome</keyword>
<reference evidence="1" key="1">
    <citation type="submission" date="2021-06" db="EMBL/GenBank/DDBJ databases">
        <title>Comparative genomics, transcriptomics and evolutionary studies reveal genomic signatures of adaptation to plant cell wall in hemibiotrophic fungi.</title>
        <authorList>
            <consortium name="DOE Joint Genome Institute"/>
            <person name="Baroncelli R."/>
            <person name="Diaz J.F."/>
            <person name="Benocci T."/>
            <person name="Peng M."/>
            <person name="Battaglia E."/>
            <person name="Haridas S."/>
            <person name="Andreopoulos W."/>
            <person name="Labutti K."/>
            <person name="Pangilinan J."/>
            <person name="Floch G.L."/>
            <person name="Makela M.R."/>
            <person name="Henrissat B."/>
            <person name="Grigoriev I.V."/>
            <person name="Crouch J.A."/>
            <person name="De Vries R.P."/>
            <person name="Sukno S.A."/>
            <person name="Thon M.R."/>
        </authorList>
    </citation>
    <scope>NUCLEOTIDE SEQUENCE</scope>
    <source>
        <strain evidence="1">MAFF235873</strain>
    </source>
</reference>
<comment type="caution">
    <text evidence="1">The sequence shown here is derived from an EMBL/GenBank/DDBJ whole genome shotgun (WGS) entry which is preliminary data.</text>
</comment>
<dbReference type="Proteomes" id="UP001232148">
    <property type="component" value="Unassembled WGS sequence"/>
</dbReference>
<proteinExistence type="predicted"/>
<evidence type="ECO:0000313" key="1">
    <source>
        <dbReference type="EMBL" id="KAK2025610.1"/>
    </source>
</evidence>
<gene>
    <name evidence="1" type="ORF">LX32DRAFT_51407</name>
</gene>
<accession>A0AAD9HAS2</accession>
<sequence length="99" mass="11215">MNRQGGRHIKVFTEVCMNYMHTLHTTTTYGYTTTYLPMYLPTYPSMRSLPRLPSGPTFPPLRHSASSDTRFPSSFLFLVNFPLPLPKPHIPGTNPPPPP</sequence>
<dbReference type="EMBL" id="MU842933">
    <property type="protein sequence ID" value="KAK2025610.1"/>
    <property type="molecule type" value="Genomic_DNA"/>
</dbReference>
<evidence type="ECO:0000313" key="2">
    <source>
        <dbReference type="Proteomes" id="UP001232148"/>
    </source>
</evidence>
<protein>
    <submittedName>
        <fullName evidence="1">Uncharacterized protein</fullName>
    </submittedName>
</protein>